<protein>
    <recommendedName>
        <fullName evidence="1">SnoaL-like domain-containing protein</fullName>
    </recommendedName>
</protein>
<evidence type="ECO:0000313" key="3">
    <source>
        <dbReference type="Proteomes" id="UP001369815"/>
    </source>
</evidence>
<evidence type="ECO:0000313" key="2">
    <source>
        <dbReference type="EMBL" id="KAK6949017.1"/>
    </source>
</evidence>
<feature type="domain" description="SnoaL-like" evidence="1">
    <location>
        <begin position="10"/>
        <end position="160"/>
    </location>
</feature>
<dbReference type="AlphaFoldDB" id="A0AAX6M9F6"/>
<dbReference type="InterPro" id="IPR037401">
    <property type="entry name" value="SnoaL-like"/>
</dbReference>
<dbReference type="InterPro" id="IPR032710">
    <property type="entry name" value="NTF2-like_dom_sf"/>
</dbReference>
<name>A0AAX6M9F6_9PEZI</name>
<dbReference type="EMBL" id="JBANMG010000009">
    <property type="protein sequence ID" value="KAK6949017.1"/>
    <property type="molecule type" value="Genomic_DNA"/>
</dbReference>
<dbReference type="Gene3D" id="3.10.450.50">
    <property type="match status" value="1"/>
</dbReference>
<reference evidence="2 3" key="1">
    <citation type="journal article" date="2024" name="Front Chem Biol">
        <title>Unveiling the potential of Daldinia eschscholtzii MFLUCC 19-0629 through bioactivity and bioinformatics studies for enhanced sustainable agriculture production.</title>
        <authorList>
            <person name="Brooks S."/>
            <person name="Weaver J.A."/>
            <person name="Klomchit A."/>
            <person name="Alharthi S.A."/>
            <person name="Onlamun T."/>
            <person name="Nurani R."/>
            <person name="Vong T.K."/>
            <person name="Alberti F."/>
            <person name="Greco C."/>
        </authorList>
    </citation>
    <scope>NUCLEOTIDE SEQUENCE [LARGE SCALE GENOMIC DNA]</scope>
    <source>
        <strain evidence="2">MFLUCC 19-0629</strain>
    </source>
</reference>
<organism evidence="2 3">
    <name type="scientific">Daldinia eschscholtzii</name>
    <dbReference type="NCBI Taxonomy" id="292717"/>
    <lineage>
        <taxon>Eukaryota</taxon>
        <taxon>Fungi</taxon>
        <taxon>Dikarya</taxon>
        <taxon>Ascomycota</taxon>
        <taxon>Pezizomycotina</taxon>
        <taxon>Sordariomycetes</taxon>
        <taxon>Xylariomycetidae</taxon>
        <taxon>Xylariales</taxon>
        <taxon>Hypoxylaceae</taxon>
        <taxon>Daldinia</taxon>
    </lineage>
</organism>
<gene>
    <name evidence="2" type="ORF">Daesc_009089</name>
</gene>
<evidence type="ECO:0000259" key="1">
    <source>
        <dbReference type="Pfam" id="PF13577"/>
    </source>
</evidence>
<keyword evidence="3" id="KW-1185">Reference proteome</keyword>
<dbReference type="Proteomes" id="UP001369815">
    <property type="component" value="Unassembled WGS sequence"/>
</dbReference>
<dbReference type="Pfam" id="PF13577">
    <property type="entry name" value="SnoaL_4"/>
    <property type="match status" value="1"/>
</dbReference>
<dbReference type="SUPFAM" id="SSF54427">
    <property type="entry name" value="NTF2-like"/>
    <property type="match status" value="1"/>
</dbReference>
<proteinExistence type="predicted"/>
<accession>A0AAX6M9F6</accession>
<sequence length="184" mass="20537">MAAQYDILTYLLDKQNIHDTVARLPQTLNLDLKSSEGLIKDVYAPDVVIDYTSMFGGKPMETTSEAWVKSLEPMMEGLDSTQHVVTTNTKDRRNEVIELPQPANGVARPDKAKVVAQVNGHMLRRAARGKPFMHNGGRYHLELVRLPELEKKGENPWRIKVQATVLGWEDGSSDVMAVFSGIGH</sequence>
<comment type="caution">
    <text evidence="2">The sequence shown here is derived from an EMBL/GenBank/DDBJ whole genome shotgun (WGS) entry which is preliminary data.</text>
</comment>